<dbReference type="AlphaFoldDB" id="A0A4V2IW06"/>
<feature type="transmembrane region" description="Helical" evidence="1">
    <location>
        <begin position="159"/>
        <end position="177"/>
    </location>
</feature>
<name>A0A4V2IW06_9BACT</name>
<dbReference type="InterPro" id="IPR007354">
    <property type="entry name" value="CruF-like"/>
</dbReference>
<keyword evidence="3" id="KW-1185">Reference proteome</keyword>
<feature type="transmembrane region" description="Helical" evidence="1">
    <location>
        <begin position="56"/>
        <end position="75"/>
    </location>
</feature>
<keyword evidence="1" id="KW-0472">Membrane</keyword>
<dbReference type="OrthoDB" id="9811293at2"/>
<feature type="transmembrane region" description="Helical" evidence="1">
    <location>
        <begin position="128"/>
        <end position="147"/>
    </location>
</feature>
<dbReference type="PANTHER" id="PTHR39419">
    <property type="entry name" value="SLL0814 PROTEIN"/>
    <property type="match status" value="1"/>
</dbReference>
<evidence type="ECO:0000256" key="1">
    <source>
        <dbReference type="SAM" id="Phobius"/>
    </source>
</evidence>
<dbReference type="PANTHER" id="PTHR39419:SF1">
    <property type="entry name" value="SLL0814 PROTEIN"/>
    <property type="match status" value="1"/>
</dbReference>
<feature type="transmembrane region" description="Helical" evidence="1">
    <location>
        <begin position="95"/>
        <end position="116"/>
    </location>
</feature>
<evidence type="ECO:0000313" key="3">
    <source>
        <dbReference type="Proteomes" id="UP000293583"/>
    </source>
</evidence>
<comment type="caution">
    <text evidence="2">The sequence shown here is derived from an EMBL/GenBank/DDBJ whole genome shotgun (WGS) entry which is preliminary data.</text>
</comment>
<reference evidence="2 3" key="1">
    <citation type="submission" date="2019-02" db="EMBL/GenBank/DDBJ databases">
        <title>Genome of a new Bacteroidetes strain.</title>
        <authorList>
            <person name="Pitt A."/>
        </authorList>
    </citation>
    <scope>NUCLEOTIDE SEQUENCE [LARGE SCALE GENOMIC DNA]</scope>
    <source>
        <strain evidence="2 3">103A-SOEBACH</strain>
    </source>
</reference>
<keyword evidence="1" id="KW-0812">Transmembrane</keyword>
<protein>
    <submittedName>
        <fullName evidence="2">Carotenoid biosynthesis protein</fullName>
    </submittedName>
</protein>
<keyword evidence="1" id="KW-1133">Transmembrane helix</keyword>
<evidence type="ECO:0000313" key="2">
    <source>
        <dbReference type="EMBL" id="TBH74245.1"/>
    </source>
</evidence>
<dbReference type="Proteomes" id="UP000293583">
    <property type="component" value="Unassembled WGS sequence"/>
</dbReference>
<feature type="transmembrane region" description="Helical" evidence="1">
    <location>
        <begin position="5"/>
        <end position="23"/>
    </location>
</feature>
<gene>
    <name evidence="2" type="ORF">EWU20_03665</name>
</gene>
<accession>A0A4V2IW06</accession>
<dbReference type="Pfam" id="PF04240">
    <property type="entry name" value="Caroten_synth"/>
    <property type="match status" value="1"/>
</dbReference>
<dbReference type="EMBL" id="SEWY01000002">
    <property type="protein sequence ID" value="TBH74245.1"/>
    <property type="molecule type" value="Genomic_DNA"/>
</dbReference>
<organism evidence="2 3">
    <name type="scientific">Aquirufa antheringensis</name>
    <dbReference type="NCBI Taxonomy" id="2516559"/>
    <lineage>
        <taxon>Bacteria</taxon>
        <taxon>Pseudomonadati</taxon>
        <taxon>Bacteroidota</taxon>
        <taxon>Cytophagia</taxon>
        <taxon>Cytophagales</taxon>
        <taxon>Flectobacillaceae</taxon>
        <taxon>Aquirufa</taxon>
    </lineage>
</organism>
<feature type="transmembrane region" description="Helical" evidence="1">
    <location>
        <begin position="29"/>
        <end position="49"/>
    </location>
</feature>
<proteinExistence type="predicted"/>
<dbReference type="RefSeq" id="WP_130894857.1">
    <property type="nucleotide sequence ID" value="NZ_JAANOL010000002.1"/>
</dbReference>
<feature type="transmembrane region" description="Helical" evidence="1">
    <location>
        <begin position="189"/>
        <end position="208"/>
    </location>
</feature>
<sequence length="212" mass="23888">MNPVFLKRFLIVLYAAGLIGMHLPATAALFTSLVPLTLWFTAFICLVYFPKPSFQAYLFLGVLAIAAWYLEVQGVRTGQIFGQYSYGKTLGFQVLNVPITIGLNWLVLVVATNALVEEWNIAGKISKAALGAGLMTALDFLIEPVAVHFDFWTWAGVQVPTQNFIAWWFASFVFHLAYQNTPFPSKSSLFRLIAALQFLFFLGHWLFLQFNF</sequence>